<feature type="compositionally biased region" description="Polar residues" evidence="1">
    <location>
        <begin position="150"/>
        <end position="162"/>
    </location>
</feature>
<evidence type="ECO:0000256" key="1">
    <source>
        <dbReference type="SAM" id="MobiDB-lite"/>
    </source>
</evidence>
<sequence>MKRNAHEHRLHERDLLHRSDDNLHASTREMLCDDNTLSSIQRLFAYTQTASSSATASDLFTDINVIQPPVRSVFDVTLTNSEQNDSKNLSLSLNLSKSAADIAEPSCSSSTHLGQRQDDMNLNLIGESSSSPSMDQSNNNRSDGDDRNLTGRSSESNATETSANDEHSGSKASTDIHSVSSTLYTAEENQAELLNDNRSDIDIELKERLESEF</sequence>
<reference evidence="2 3" key="1">
    <citation type="submission" date="2018-11" db="EMBL/GenBank/DDBJ databases">
        <authorList>
            <consortium name="Pathogen Informatics"/>
        </authorList>
    </citation>
    <scope>NUCLEOTIDE SEQUENCE [LARGE SCALE GENOMIC DNA]</scope>
</reference>
<evidence type="ECO:0000313" key="3">
    <source>
        <dbReference type="Proteomes" id="UP000267096"/>
    </source>
</evidence>
<proteinExistence type="predicted"/>
<feature type="non-terminal residue" evidence="2">
    <location>
        <position position="213"/>
    </location>
</feature>
<name>A0A3P6NIH7_ANISI</name>
<feature type="region of interest" description="Disordered" evidence="1">
    <location>
        <begin position="123"/>
        <end position="184"/>
    </location>
</feature>
<gene>
    <name evidence="2" type="ORF">ASIM_LOCUS4767</name>
</gene>
<feature type="compositionally biased region" description="Polar residues" evidence="1">
    <location>
        <begin position="170"/>
        <end position="184"/>
    </location>
</feature>
<dbReference type="EMBL" id="UYRR01008672">
    <property type="protein sequence ID" value="VDK24442.1"/>
    <property type="molecule type" value="Genomic_DNA"/>
</dbReference>
<accession>A0A3P6NIH7</accession>
<protein>
    <submittedName>
        <fullName evidence="2">Uncharacterized protein</fullName>
    </submittedName>
</protein>
<evidence type="ECO:0000313" key="2">
    <source>
        <dbReference type="EMBL" id="VDK24442.1"/>
    </source>
</evidence>
<keyword evidence="3" id="KW-1185">Reference proteome</keyword>
<feature type="compositionally biased region" description="Low complexity" evidence="1">
    <location>
        <begin position="128"/>
        <end position="141"/>
    </location>
</feature>
<organism evidence="2 3">
    <name type="scientific">Anisakis simplex</name>
    <name type="common">Herring worm</name>
    <dbReference type="NCBI Taxonomy" id="6269"/>
    <lineage>
        <taxon>Eukaryota</taxon>
        <taxon>Metazoa</taxon>
        <taxon>Ecdysozoa</taxon>
        <taxon>Nematoda</taxon>
        <taxon>Chromadorea</taxon>
        <taxon>Rhabditida</taxon>
        <taxon>Spirurina</taxon>
        <taxon>Ascaridomorpha</taxon>
        <taxon>Ascaridoidea</taxon>
        <taxon>Anisakidae</taxon>
        <taxon>Anisakis</taxon>
        <taxon>Anisakis simplex complex</taxon>
    </lineage>
</organism>
<dbReference type="AlphaFoldDB" id="A0A3P6NIH7"/>
<dbReference type="Proteomes" id="UP000267096">
    <property type="component" value="Unassembled WGS sequence"/>
</dbReference>